<evidence type="ECO:0000256" key="1">
    <source>
        <dbReference type="SAM" id="MobiDB-lite"/>
    </source>
</evidence>
<protein>
    <submittedName>
        <fullName evidence="2">Uncharacterized protein</fullName>
    </submittedName>
</protein>
<dbReference type="Pfam" id="PF15502">
    <property type="entry name" value="MPLKIP"/>
    <property type="match status" value="1"/>
</dbReference>
<dbReference type="OrthoDB" id="9905642at2759"/>
<feature type="compositionally biased region" description="Polar residues" evidence="1">
    <location>
        <begin position="110"/>
        <end position="121"/>
    </location>
</feature>
<accession>A0A8T2JWP1</accession>
<name>A0A8T2JWP1_9PIPI</name>
<dbReference type="InterPro" id="IPR028265">
    <property type="entry name" value="TTDN1/SICKLE"/>
</dbReference>
<feature type="compositionally biased region" description="Polar residues" evidence="1">
    <location>
        <begin position="33"/>
        <end position="70"/>
    </location>
</feature>
<evidence type="ECO:0000313" key="4">
    <source>
        <dbReference type="Proteomes" id="UP000812440"/>
    </source>
</evidence>
<sequence length="156" mass="18005">MLQGWKNPLFTGWGGLQDGEPTSKQRSPKAWSPRSTLPMQHSNMSRAPQRHQSPSDRYTSPKGQWKTMNKWSPMQNHNWSWASSTRSPFIANPNKFNLDTKPWFGKKSPHSTQVCSKQKTGSSRDIRHYYSPSMLKDPWVELQAEATRGTRAQYLN</sequence>
<dbReference type="AlphaFoldDB" id="A0A8T2JWP1"/>
<evidence type="ECO:0000313" key="2">
    <source>
        <dbReference type="EMBL" id="KAG8446756.1"/>
    </source>
</evidence>
<dbReference type="Proteomes" id="UP000812440">
    <property type="component" value="Chromosome 8_10"/>
</dbReference>
<organism evidence="2 4">
    <name type="scientific">Hymenochirus boettgeri</name>
    <name type="common">Congo dwarf clawed frog</name>
    <dbReference type="NCBI Taxonomy" id="247094"/>
    <lineage>
        <taxon>Eukaryota</taxon>
        <taxon>Metazoa</taxon>
        <taxon>Chordata</taxon>
        <taxon>Craniata</taxon>
        <taxon>Vertebrata</taxon>
        <taxon>Euteleostomi</taxon>
        <taxon>Amphibia</taxon>
        <taxon>Batrachia</taxon>
        <taxon>Anura</taxon>
        <taxon>Pipoidea</taxon>
        <taxon>Pipidae</taxon>
        <taxon>Pipinae</taxon>
        <taxon>Hymenochirus</taxon>
    </lineage>
</organism>
<reference evidence="2" key="1">
    <citation type="thesis" date="2020" institute="ProQuest LLC" country="789 East Eisenhower Parkway, Ann Arbor, MI, USA">
        <title>Comparative Genomics and Chromosome Evolution.</title>
        <authorList>
            <person name="Mudd A.B."/>
        </authorList>
    </citation>
    <scope>NUCLEOTIDE SEQUENCE</scope>
    <source>
        <strain evidence="2">Female2</strain>
        <tissue evidence="2">Blood</tissue>
    </source>
</reference>
<feature type="region of interest" description="Disordered" evidence="1">
    <location>
        <begin position="100"/>
        <end position="123"/>
    </location>
</feature>
<feature type="region of interest" description="Disordered" evidence="1">
    <location>
        <begin position="1"/>
        <end position="70"/>
    </location>
</feature>
<dbReference type="EMBL" id="JAACNH010000003">
    <property type="protein sequence ID" value="KAG8446756.1"/>
    <property type="molecule type" value="Genomic_DNA"/>
</dbReference>
<proteinExistence type="predicted"/>
<evidence type="ECO:0000313" key="3">
    <source>
        <dbReference type="EMBL" id="KAG8446759.1"/>
    </source>
</evidence>
<comment type="caution">
    <text evidence="2">The sequence shown here is derived from an EMBL/GenBank/DDBJ whole genome shotgun (WGS) entry which is preliminary data.</text>
</comment>
<gene>
    <name evidence="2" type="ORF">GDO86_014282</name>
    <name evidence="3" type="ORF">GDO86_014284</name>
</gene>
<dbReference type="EMBL" id="JAACNH010000003">
    <property type="protein sequence ID" value="KAG8446759.1"/>
    <property type="molecule type" value="Genomic_DNA"/>
</dbReference>
<keyword evidence="4" id="KW-1185">Reference proteome</keyword>